<gene>
    <name evidence="1" type="ORF">IAB67_06495</name>
</gene>
<evidence type="ECO:0000313" key="1">
    <source>
        <dbReference type="EMBL" id="HIU43928.1"/>
    </source>
</evidence>
<dbReference type="Proteomes" id="UP000824073">
    <property type="component" value="Unassembled WGS sequence"/>
</dbReference>
<evidence type="ECO:0000313" key="2">
    <source>
        <dbReference type="Proteomes" id="UP000824073"/>
    </source>
</evidence>
<comment type="caution">
    <text evidence="1">The sequence shown here is derived from an EMBL/GenBank/DDBJ whole genome shotgun (WGS) entry which is preliminary data.</text>
</comment>
<reference evidence="1" key="1">
    <citation type="submission" date="2020-10" db="EMBL/GenBank/DDBJ databases">
        <authorList>
            <person name="Gilroy R."/>
        </authorList>
    </citation>
    <scope>NUCLEOTIDE SEQUENCE</scope>
    <source>
        <strain evidence="1">CHK191-8634</strain>
    </source>
</reference>
<organism evidence="1 2">
    <name type="scientific">Candidatus Ventrousia excrementavium</name>
    <dbReference type="NCBI Taxonomy" id="2840961"/>
    <lineage>
        <taxon>Bacteria</taxon>
        <taxon>Bacillati</taxon>
        <taxon>Bacillota</taxon>
        <taxon>Clostridia</taxon>
        <taxon>Eubacteriales</taxon>
        <taxon>Clostridiaceae</taxon>
        <taxon>Clostridiaceae incertae sedis</taxon>
        <taxon>Candidatus Ventrousia</taxon>
    </lineage>
</organism>
<proteinExistence type="predicted"/>
<dbReference type="EMBL" id="DVMR01000051">
    <property type="protein sequence ID" value="HIU43928.1"/>
    <property type="molecule type" value="Genomic_DNA"/>
</dbReference>
<accession>A0A9D1IUS5</accession>
<sequence length="108" mass="12282">MVVQKNTVLAELEGKKVRLTYCLLVQPAHADGAWQDGLTEYGVRAGLEWPDRPPEEDEVPDVTCDKGRMLALCLNAWLRGGLRQWGFGTLWMIFLHADERFAIIKENI</sequence>
<reference evidence="1" key="2">
    <citation type="journal article" date="2021" name="PeerJ">
        <title>Extensive microbial diversity within the chicken gut microbiome revealed by metagenomics and culture.</title>
        <authorList>
            <person name="Gilroy R."/>
            <person name="Ravi A."/>
            <person name="Getino M."/>
            <person name="Pursley I."/>
            <person name="Horton D.L."/>
            <person name="Alikhan N.F."/>
            <person name="Baker D."/>
            <person name="Gharbi K."/>
            <person name="Hall N."/>
            <person name="Watson M."/>
            <person name="Adriaenssens E.M."/>
            <person name="Foster-Nyarko E."/>
            <person name="Jarju S."/>
            <person name="Secka A."/>
            <person name="Antonio M."/>
            <person name="Oren A."/>
            <person name="Chaudhuri R.R."/>
            <person name="La Ragione R."/>
            <person name="Hildebrand F."/>
            <person name="Pallen M.J."/>
        </authorList>
    </citation>
    <scope>NUCLEOTIDE SEQUENCE</scope>
    <source>
        <strain evidence="1">CHK191-8634</strain>
    </source>
</reference>
<dbReference type="AlphaFoldDB" id="A0A9D1IUS5"/>
<protein>
    <submittedName>
        <fullName evidence="1">Uncharacterized protein</fullName>
    </submittedName>
</protein>
<name>A0A9D1IUS5_9CLOT</name>